<organism evidence="1">
    <name type="scientific">Arundo donax</name>
    <name type="common">Giant reed</name>
    <name type="synonym">Donax arundinaceus</name>
    <dbReference type="NCBI Taxonomy" id="35708"/>
    <lineage>
        <taxon>Eukaryota</taxon>
        <taxon>Viridiplantae</taxon>
        <taxon>Streptophyta</taxon>
        <taxon>Embryophyta</taxon>
        <taxon>Tracheophyta</taxon>
        <taxon>Spermatophyta</taxon>
        <taxon>Magnoliopsida</taxon>
        <taxon>Liliopsida</taxon>
        <taxon>Poales</taxon>
        <taxon>Poaceae</taxon>
        <taxon>PACMAD clade</taxon>
        <taxon>Arundinoideae</taxon>
        <taxon>Arundineae</taxon>
        <taxon>Arundo</taxon>
    </lineage>
</organism>
<sequence length="30" mass="3411">MFSTIFALVAAQSVTLVFCWLCEQLIQQYG</sequence>
<protein>
    <submittedName>
        <fullName evidence="1">Uncharacterized protein</fullName>
    </submittedName>
</protein>
<accession>A0A0A9G5P7</accession>
<dbReference type="AlphaFoldDB" id="A0A0A9G5P7"/>
<reference evidence="1" key="2">
    <citation type="journal article" date="2015" name="Data Brief">
        <title>Shoot transcriptome of the giant reed, Arundo donax.</title>
        <authorList>
            <person name="Barrero R.A."/>
            <person name="Guerrero F.D."/>
            <person name="Moolhuijzen P."/>
            <person name="Goolsby J.A."/>
            <person name="Tidwell J."/>
            <person name="Bellgard S.E."/>
            <person name="Bellgard M.I."/>
        </authorList>
    </citation>
    <scope>NUCLEOTIDE SEQUENCE</scope>
    <source>
        <tissue evidence="1">Shoot tissue taken approximately 20 cm above the soil surface</tissue>
    </source>
</reference>
<proteinExistence type="predicted"/>
<reference evidence="1" key="1">
    <citation type="submission" date="2014-09" db="EMBL/GenBank/DDBJ databases">
        <authorList>
            <person name="Magalhaes I.L.F."/>
            <person name="Oliveira U."/>
            <person name="Santos F.R."/>
            <person name="Vidigal T.H.D.A."/>
            <person name="Brescovit A.D."/>
            <person name="Santos A.J."/>
        </authorList>
    </citation>
    <scope>NUCLEOTIDE SEQUENCE</scope>
    <source>
        <tissue evidence="1">Shoot tissue taken approximately 20 cm above the soil surface</tissue>
    </source>
</reference>
<name>A0A0A9G5P7_ARUDO</name>
<dbReference type="EMBL" id="GBRH01181918">
    <property type="protein sequence ID" value="JAE15978.1"/>
    <property type="molecule type" value="Transcribed_RNA"/>
</dbReference>
<evidence type="ECO:0000313" key="1">
    <source>
        <dbReference type="EMBL" id="JAE15978.1"/>
    </source>
</evidence>